<gene>
    <name evidence="2" type="ORF">SLS62_005062</name>
</gene>
<sequence>MQFTTLFLAIGSAAVVPQALAGCYTGGDIWGAERGYAEQAVDGLCNSANEGGFTQTSFVSGQTKAICAPLTGEKKVDLSIHWGGTGTIDLGDGDCNLRLKNEINGCEHGGDSTIDNWRFM</sequence>
<evidence type="ECO:0008006" key="4">
    <source>
        <dbReference type="Google" id="ProtNLM"/>
    </source>
</evidence>
<keyword evidence="1" id="KW-0732">Signal</keyword>
<reference evidence="2 3" key="1">
    <citation type="submission" date="2024-02" db="EMBL/GenBank/DDBJ databases">
        <title>De novo assembly and annotation of 12 fungi associated with fruit tree decline syndrome in Ontario, Canada.</title>
        <authorList>
            <person name="Sulman M."/>
            <person name="Ellouze W."/>
            <person name="Ilyukhin E."/>
        </authorList>
    </citation>
    <scope>NUCLEOTIDE SEQUENCE [LARGE SCALE GENOMIC DNA]</scope>
    <source>
        <strain evidence="2 3">M11/M66-122</strain>
    </source>
</reference>
<comment type="caution">
    <text evidence="2">The sequence shown here is derived from an EMBL/GenBank/DDBJ whole genome shotgun (WGS) entry which is preliminary data.</text>
</comment>
<protein>
    <recommendedName>
        <fullName evidence="4">Secreted protein</fullName>
    </recommendedName>
</protein>
<proteinExistence type="predicted"/>
<dbReference type="Proteomes" id="UP001320420">
    <property type="component" value="Unassembled WGS sequence"/>
</dbReference>
<keyword evidence="3" id="KW-1185">Reference proteome</keyword>
<evidence type="ECO:0000313" key="2">
    <source>
        <dbReference type="EMBL" id="KAK7752903.1"/>
    </source>
</evidence>
<accession>A0AAN9V3P1</accession>
<feature type="signal peptide" evidence="1">
    <location>
        <begin position="1"/>
        <end position="21"/>
    </location>
</feature>
<dbReference type="AlphaFoldDB" id="A0AAN9V3P1"/>
<dbReference type="EMBL" id="JAKJXP020000033">
    <property type="protein sequence ID" value="KAK7752903.1"/>
    <property type="molecule type" value="Genomic_DNA"/>
</dbReference>
<organism evidence="2 3">
    <name type="scientific">Diatrype stigma</name>
    <dbReference type="NCBI Taxonomy" id="117547"/>
    <lineage>
        <taxon>Eukaryota</taxon>
        <taxon>Fungi</taxon>
        <taxon>Dikarya</taxon>
        <taxon>Ascomycota</taxon>
        <taxon>Pezizomycotina</taxon>
        <taxon>Sordariomycetes</taxon>
        <taxon>Xylariomycetidae</taxon>
        <taxon>Xylariales</taxon>
        <taxon>Diatrypaceae</taxon>
        <taxon>Diatrype</taxon>
    </lineage>
</organism>
<name>A0AAN9V3P1_9PEZI</name>
<feature type="chain" id="PRO_5042888667" description="Secreted protein" evidence="1">
    <location>
        <begin position="22"/>
        <end position="120"/>
    </location>
</feature>
<evidence type="ECO:0000313" key="3">
    <source>
        <dbReference type="Proteomes" id="UP001320420"/>
    </source>
</evidence>
<evidence type="ECO:0000256" key="1">
    <source>
        <dbReference type="SAM" id="SignalP"/>
    </source>
</evidence>